<dbReference type="EMBL" id="JBBKAM010000002">
    <property type="protein sequence ID" value="MEJ8642133.1"/>
    <property type="molecule type" value="Genomic_DNA"/>
</dbReference>
<accession>A0ABU8U2M6</accession>
<feature type="compositionally biased region" description="Basic residues" evidence="1">
    <location>
        <begin position="161"/>
        <end position="170"/>
    </location>
</feature>
<evidence type="ECO:0000256" key="1">
    <source>
        <dbReference type="SAM" id="MobiDB-lite"/>
    </source>
</evidence>
<dbReference type="Gene3D" id="3.30.470.30">
    <property type="entry name" value="DNA ligase/mRNA capping enzyme"/>
    <property type="match status" value="1"/>
</dbReference>
<gene>
    <name evidence="3" type="ORF">WKI68_12905</name>
</gene>
<dbReference type="Proteomes" id="UP001382904">
    <property type="component" value="Unassembled WGS sequence"/>
</dbReference>
<feature type="domain" description="ATP-dependent DNA ligase family profile" evidence="2">
    <location>
        <begin position="1"/>
        <end position="120"/>
    </location>
</feature>
<feature type="compositionally biased region" description="Low complexity" evidence="1">
    <location>
        <begin position="131"/>
        <end position="145"/>
    </location>
</feature>
<proteinExistence type="predicted"/>
<dbReference type="PROSITE" id="PS50160">
    <property type="entry name" value="DNA_LIGASE_A3"/>
    <property type="match status" value="1"/>
</dbReference>
<dbReference type="SUPFAM" id="SSF56091">
    <property type="entry name" value="DNA ligase/mRNA capping enzyme, catalytic domain"/>
    <property type="match status" value="1"/>
</dbReference>
<evidence type="ECO:0000313" key="3">
    <source>
        <dbReference type="EMBL" id="MEJ8642133.1"/>
    </source>
</evidence>
<dbReference type="Pfam" id="PF01068">
    <property type="entry name" value="DNA_ligase_A_M"/>
    <property type="match status" value="1"/>
</dbReference>
<reference evidence="3 4" key="1">
    <citation type="submission" date="2024-03" db="EMBL/GenBank/DDBJ databases">
        <title>Novel Streptomyces species of biotechnological and ecological value are a feature of Machair soil.</title>
        <authorList>
            <person name="Prole J.R."/>
            <person name="Goodfellow M."/>
            <person name="Allenby N."/>
            <person name="Ward A.C."/>
        </authorList>
    </citation>
    <scope>NUCLEOTIDE SEQUENCE [LARGE SCALE GENOMIC DNA]</scope>
    <source>
        <strain evidence="3 4">MS1.HAVA.3</strain>
    </source>
</reference>
<sequence>MAFDALQIDGIELLALPYAERRRRLEVLFAARALTAPWTLCPMTTDPDKARAWLEDWTDVSGVEGLVVKAFNQRYRPGARDRAWTKIRRRSTTEAIIGAITGTLARPQLLILGRHDPTGRLHPIGRTVPLRPTRPTRSPSTSPRPALAIHGPGEVLLGLGHSRRPRHHPGPARPGLVAEISADTSVDRGRRLPAPDPVRATAPGCGRR</sequence>
<evidence type="ECO:0000259" key="2">
    <source>
        <dbReference type="PROSITE" id="PS50160"/>
    </source>
</evidence>
<keyword evidence="4" id="KW-1185">Reference proteome</keyword>
<evidence type="ECO:0000313" key="4">
    <source>
        <dbReference type="Proteomes" id="UP001382904"/>
    </source>
</evidence>
<comment type="caution">
    <text evidence="3">The sequence shown here is derived from an EMBL/GenBank/DDBJ whole genome shotgun (WGS) entry which is preliminary data.</text>
</comment>
<organism evidence="3 4">
    <name type="scientific">Streptomyces caledonius</name>
    <dbReference type="NCBI Taxonomy" id="3134107"/>
    <lineage>
        <taxon>Bacteria</taxon>
        <taxon>Bacillati</taxon>
        <taxon>Actinomycetota</taxon>
        <taxon>Actinomycetes</taxon>
        <taxon>Kitasatosporales</taxon>
        <taxon>Streptomycetaceae</taxon>
        <taxon>Streptomyces</taxon>
    </lineage>
</organism>
<dbReference type="InterPro" id="IPR012310">
    <property type="entry name" value="DNA_ligase_ATP-dep_cent"/>
</dbReference>
<name>A0ABU8U2M6_9ACTN</name>
<feature type="region of interest" description="Disordered" evidence="1">
    <location>
        <begin position="116"/>
        <end position="208"/>
    </location>
</feature>
<protein>
    <recommendedName>
        <fullName evidence="2">ATP-dependent DNA ligase family profile domain-containing protein</fullName>
    </recommendedName>
</protein>